<evidence type="ECO:0000313" key="1">
    <source>
        <dbReference type="EMBL" id="REG10479.1"/>
    </source>
</evidence>
<reference evidence="1 2" key="1">
    <citation type="submission" date="2018-08" db="EMBL/GenBank/DDBJ databases">
        <title>Genomic Encyclopedia of Type Strains, Phase IV (KMG-IV): sequencing the most valuable type-strain genomes for metagenomic binning, comparative biology and taxonomic classification.</title>
        <authorList>
            <person name="Goeker M."/>
        </authorList>
    </citation>
    <scope>NUCLEOTIDE SEQUENCE [LARGE SCALE GENOMIC DNA]</scope>
    <source>
        <strain evidence="1 2">DSM 23923</strain>
    </source>
</reference>
<sequence>MMKSKWNVTDYINLYQANHLLSKDNKAALGMVIPVKVYIQDPYASGTLEKQVLSEIQVAREPELMNGPTSSRIAVVDYDADLNVLAPAVIWNGKEGCFEISKQSGNVRLAEKHKDLWQFHQVNVWAIVQSILSMFETSFVLGRSAPWGFEGNRLIIVPHAGYMDNAFYDRHSKSIQLYYFGPENERIYTCLDHDIIAHETGHAILDGLRPYYLEDSSLQTTAFHEFIADITAVFSALRNNNLRQIMAEQTQGNIAKESVVANLAEGFSRYSTGKEYIRSALAKDTVDSVKDKFCPYEWSKVLTGAMWEILSRIVAKRKQILIKEGRGDSVYQLLWWAVMRFQRIIFQPLDFLPPADVQFSDYANAVLQADQVIYPDDKYQFREIMRDVFKQRGVYCEECCEDVESLNFYPYDIRRIMLSRTDAYHFINQNRRQLCIPANQDISVSELYQTDKTLPNGSKHPREIILQYTWREDVLLKGKQFGHLNGESASLLCGGTIVFDDRGNVLSWMRKPGCGKQETSRKRLRSHCKQEVEAGQKRKDDLLNYIKNRLDRGYFGFIDDDRFEIGKTIKPVCTSTRSDGTIRMEVRPNLRHWDDA</sequence>
<name>A0A347ZUF4_9CHLR</name>
<proteinExistence type="predicted"/>
<dbReference type="AlphaFoldDB" id="A0A347ZUF4"/>
<protein>
    <submittedName>
        <fullName evidence="1">Uncharacterized protein</fullName>
    </submittedName>
</protein>
<gene>
    <name evidence="1" type="ORF">DFR64_0337</name>
</gene>
<dbReference type="Proteomes" id="UP000256388">
    <property type="component" value="Unassembled WGS sequence"/>
</dbReference>
<dbReference type="Gene3D" id="3.10.170.10">
    <property type="match status" value="1"/>
</dbReference>
<comment type="caution">
    <text evidence="1">The sequence shown here is derived from an EMBL/GenBank/DDBJ whole genome shotgun (WGS) entry which is preliminary data.</text>
</comment>
<keyword evidence="2" id="KW-1185">Reference proteome</keyword>
<dbReference type="SUPFAM" id="SSF55486">
    <property type="entry name" value="Metalloproteases ('zincins'), catalytic domain"/>
    <property type="match status" value="1"/>
</dbReference>
<organism evidence="1 2">
    <name type="scientific">Pelolinea submarina</name>
    <dbReference type="NCBI Taxonomy" id="913107"/>
    <lineage>
        <taxon>Bacteria</taxon>
        <taxon>Bacillati</taxon>
        <taxon>Chloroflexota</taxon>
        <taxon>Anaerolineae</taxon>
        <taxon>Anaerolineales</taxon>
        <taxon>Anaerolineaceae</taxon>
        <taxon>Pelolinea</taxon>
    </lineage>
</organism>
<dbReference type="OrthoDB" id="178184at2"/>
<evidence type="ECO:0000313" key="2">
    <source>
        <dbReference type="Proteomes" id="UP000256388"/>
    </source>
</evidence>
<dbReference type="EMBL" id="QUMS01000001">
    <property type="protein sequence ID" value="REG10479.1"/>
    <property type="molecule type" value="Genomic_DNA"/>
</dbReference>
<dbReference type="RefSeq" id="WP_116223658.1">
    <property type="nucleotide sequence ID" value="NZ_AP018437.1"/>
</dbReference>
<accession>A0A347ZUF4</accession>